<dbReference type="InterPro" id="IPR036282">
    <property type="entry name" value="Glutathione-S-Trfase_C_sf"/>
</dbReference>
<evidence type="ECO:0000259" key="2">
    <source>
        <dbReference type="Pfam" id="PF14497"/>
    </source>
</evidence>
<feature type="domain" description="Glutathione S-transferase C-terminal" evidence="2">
    <location>
        <begin position="1"/>
        <end position="52"/>
    </location>
</feature>
<comment type="caution">
    <text evidence="3">The sequence shown here is derived from an EMBL/GenBank/DDBJ whole genome shotgun (WGS) entry which is preliminary data.</text>
</comment>
<sequence>ITLADLKSAMFIDMLFRFPQSAAILTPDATPSLLKLKAKVDADPKIQAWRATDLYKSQRANRAAPAEAPRPDTIRLNDRLGNHSGGITPPAAVAREN</sequence>
<dbReference type="EMBL" id="JAAAIL010001154">
    <property type="protein sequence ID" value="KAG0271393.1"/>
    <property type="molecule type" value="Genomic_DNA"/>
</dbReference>
<accession>A0AAD4H465</accession>
<keyword evidence="4" id="KW-1185">Reference proteome</keyword>
<organism evidence="3 4">
    <name type="scientific">Linnemannia exigua</name>
    <dbReference type="NCBI Taxonomy" id="604196"/>
    <lineage>
        <taxon>Eukaryota</taxon>
        <taxon>Fungi</taxon>
        <taxon>Fungi incertae sedis</taxon>
        <taxon>Mucoromycota</taxon>
        <taxon>Mortierellomycotina</taxon>
        <taxon>Mortierellomycetes</taxon>
        <taxon>Mortierellales</taxon>
        <taxon>Mortierellaceae</taxon>
        <taxon>Linnemannia</taxon>
    </lineage>
</organism>
<name>A0AAD4H465_9FUNG</name>
<dbReference type="AlphaFoldDB" id="A0AAD4H465"/>
<gene>
    <name evidence="3" type="ORF">BGZ95_000803</name>
</gene>
<feature type="region of interest" description="Disordered" evidence="1">
    <location>
        <begin position="58"/>
        <end position="97"/>
    </location>
</feature>
<feature type="non-terminal residue" evidence="3">
    <location>
        <position position="1"/>
    </location>
</feature>
<dbReference type="Proteomes" id="UP001194580">
    <property type="component" value="Unassembled WGS sequence"/>
</dbReference>
<reference evidence="3" key="1">
    <citation type="journal article" date="2020" name="Fungal Divers.">
        <title>Resolving the Mortierellaceae phylogeny through synthesis of multi-gene phylogenetics and phylogenomics.</title>
        <authorList>
            <person name="Vandepol N."/>
            <person name="Liber J."/>
            <person name="Desiro A."/>
            <person name="Na H."/>
            <person name="Kennedy M."/>
            <person name="Barry K."/>
            <person name="Grigoriev I.V."/>
            <person name="Miller A.N."/>
            <person name="O'Donnell K."/>
            <person name="Stajich J.E."/>
            <person name="Bonito G."/>
        </authorList>
    </citation>
    <scope>NUCLEOTIDE SEQUENCE</scope>
    <source>
        <strain evidence="3">NRRL 28262</strain>
    </source>
</reference>
<protein>
    <recommendedName>
        <fullName evidence="2">Glutathione S-transferase C-terminal domain-containing protein</fullName>
    </recommendedName>
</protein>
<dbReference type="SUPFAM" id="SSF47616">
    <property type="entry name" value="GST C-terminal domain-like"/>
    <property type="match status" value="1"/>
</dbReference>
<dbReference type="Pfam" id="PF14497">
    <property type="entry name" value="GST_C_3"/>
    <property type="match status" value="1"/>
</dbReference>
<evidence type="ECO:0000313" key="3">
    <source>
        <dbReference type="EMBL" id="KAG0271393.1"/>
    </source>
</evidence>
<evidence type="ECO:0000256" key="1">
    <source>
        <dbReference type="SAM" id="MobiDB-lite"/>
    </source>
</evidence>
<proteinExistence type="predicted"/>
<dbReference type="InterPro" id="IPR004046">
    <property type="entry name" value="GST_C"/>
</dbReference>
<feature type="compositionally biased region" description="Basic and acidic residues" evidence="1">
    <location>
        <begin position="69"/>
        <end position="81"/>
    </location>
</feature>
<evidence type="ECO:0000313" key="4">
    <source>
        <dbReference type="Proteomes" id="UP001194580"/>
    </source>
</evidence>